<feature type="transmembrane region" description="Helical" evidence="1">
    <location>
        <begin position="6"/>
        <end position="24"/>
    </location>
</feature>
<dbReference type="OrthoDB" id="1680253at2"/>
<accession>A0A498R4A9</accession>
<sequence length="195" mass="22153">MWPEIYNFLLNVSAVILCCIAVKLTDDFLDQEFDIHSGINWAQRYGAGTMVYAMLILALAAAMNPPLTLSLFLGSYIVGMFNQFTRLFPSHLTGWQESLLVFFIGAILFGWNLMLFAVLFVLSVQLLDDCLDRHLDSMCGMRNLAQKYGLTECALLALFCLMVAWLVNEQIFSAVFSGFVIFYLTMLHFQRRASQ</sequence>
<dbReference type="AlphaFoldDB" id="A0A498R4A9"/>
<dbReference type="RefSeq" id="WP_122626955.1">
    <property type="nucleotide sequence ID" value="NZ_UPPP01000061.1"/>
</dbReference>
<feature type="transmembrane region" description="Helical" evidence="1">
    <location>
        <begin position="148"/>
        <end position="165"/>
    </location>
</feature>
<feature type="transmembrane region" description="Helical" evidence="1">
    <location>
        <begin position="45"/>
        <end position="78"/>
    </location>
</feature>
<keyword evidence="3" id="KW-1185">Reference proteome</keyword>
<evidence type="ECO:0000256" key="1">
    <source>
        <dbReference type="SAM" id="Phobius"/>
    </source>
</evidence>
<gene>
    <name evidence="2" type="ORF">LUCI_1200</name>
</gene>
<keyword evidence="1" id="KW-0472">Membrane</keyword>
<dbReference type="Proteomes" id="UP000277811">
    <property type="component" value="Unassembled WGS sequence"/>
</dbReference>
<feature type="transmembrane region" description="Helical" evidence="1">
    <location>
        <begin position="171"/>
        <end position="189"/>
    </location>
</feature>
<evidence type="ECO:0000313" key="3">
    <source>
        <dbReference type="Proteomes" id="UP000277811"/>
    </source>
</evidence>
<keyword evidence="1" id="KW-1133">Transmembrane helix</keyword>
<keyword evidence="1" id="KW-0812">Transmembrane</keyword>
<proteinExistence type="predicted"/>
<organism evidence="2 3">
    <name type="scientific">Lucifera butyrica</name>
    <dbReference type="NCBI Taxonomy" id="1351585"/>
    <lineage>
        <taxon>Bacteria</taxon>
        <taxon>Bacillati</taxon>
        <taxon>Bacillota</taxon>
        <taxon>Negativicutes</taxon>
        <taxon>Veillonellales</taxon>
        <taxon>Veillonellaceae</taxon>
        <taxon>Lucifera</taxon>
    </lineage>
</organism>
<name>A0A498R4A9_9FIRM</name>
<evidence type="ECO:0000313" key="2">
    <source>
        <dbReference type="EMBL" id="VBB05989.1"/>
    </source>
</evidence>
<reference evidence="2 3" key="1">
    <citation type="submission" date="2018-06" db="EMBL/GenBank/DDBJ databases">
        <authorList>
            <person name="Strepis N."/>
        </authorList>
    </citation>
    <scope>NUCLEOTIDE SEQUENCE [LARGE SCALE GENOMIC DNA]</scope>
    <source>
        <strain evidence="2">LUCI</strain>
    </source>
</reference>
<protein>
    <submittedName>
        <fullName evidence="2">Uncharacterized protein</fullName>
    </submittedName>
</protein>
<dbReference type="EMBL" id="UPPP01000061">
    <property type="protein sequence ID" value="VBB05989.1"/>
    <property type="molecule type" value="Genomic_DNA"/>
</dbReference>
<feature type="transmembrane region" description="Helical" evidence="1">
    <location>
        <begin position="98"/>
        <end position="127"/>
    </location>
</feature>